<evidence type="ECO:0000313" key="2">
    <source>
        <dbReference type="EMBL" id="MBX38502.1"/>
    </source>
</evidence>
<sequence>MKSSFESLDLVTGWTICCEGFIWWSSSFRLVLLNCPWKLLKLAVCIVLVFCFFWVGVEC</sequence>
<evidence type="ECO:0000256" key="1">
    <source>
        <dbReference type="SAM" id="Phobius"/>
    </source>
</evidence>
<evidence type="ECO:0008006" key="3">
    <source>
        <dbReference type="Google" id="ProtNLM"/>
    </source>
</evidence>
<reference evidence="2" key="1">
    <citation type="submission" date="2018-02" db="EMBL/GenBank/DDBJ databases">
        <title>Rhizophora mucronata_Transcriptome.</title>
        <authorList>
            <person name="Meera S.P."/>
            <person name="Sreeshan A."/>
            <person name="Augustine A."/>
        </authorList>
    </citation>
    <scope>NUCLEOTIDE SEQUENCE</scope>
    <source>
        <tissue evidence="2">Leaf</tissue>
    </source>
</reference>
<accession>A0A2P2N7Q2</accession>
<feature type="transmembrane region" description="Helical" evidence="1">
    <location>
        <begin position="39"/>
        <end position="57"/>
    </location>
</feature>
<dbReference type="AlphaFoldDB" id="A0A2P2N7Q2"/>
<keyword evidence="1" id="KW-1133">Transmembrane helix</keyword>
<organism evidence="2">
    <name type="scientific">Rhizophora mucronata</name>
    <name type="common">Asiatic mangrove</name>
    <dbReference type="NCBI Taxonomy" id="61149"/>
    <lineage>
        <taxon>Eukaryota</taxon>
        <taxon>Viridiplantae</taxon>
        <taxon>Streptophyta</taxon>
        <taxon>Embryophyta</taxon>
        <taxon>Tracheophyta</taxon>
        <taxon>Spermatophyta</taxon>
        <taxon>Magnoliopsida</taxon>
        <taxon>eudicotyledons</taxon>
        <taxon>Gunneridae</taxon>
        <taxon>Pentapetalae</taxon>
        <taxon>rosids</taxon>
        <taxon>fabids</taxon>
        <taxon>Malpighiales</taxon>
        <taxon>Rhizophoraceae</taxon>
        <taxon>Rhizophora</taxon>
    </lineage>
</organism>
<keyword evidence="1" id="KW-0472">Membrane</keyword>
<keyword evidence="1" id="KW-0812">Transmembrane</keyword>
<name>A0A2P2N7Q2_RHIMU</name>
<proteinExistence type="predicted"/>
<feature type="transmembrane region" description="Helical" evidence="1">
    <location>
        <begin position="12"/>
        <end position="32"/>
    </location>
</feature>
<protein>
    <recommendedName>
        <fullName evidence="3">Transmembrane protein</fullName>
    </recommendedName>
</protein>
<dbReference type="EMBL" id="GGEC01058018">
    <property type="protein sequence ID" value="MBX38502.1"/>
    <property type="molecule type" value="Transcribed_RNA"/>
</dbReference>